<reference evidence="8" key="1">
    <citation type="journal article" date="2023" name="Mol. Phylogenet. Evol.">
        <title>Genome-scale phylogeny and comparative genomics of the fungal order Sordariales.</title>
        <authorList>
            <person name="Hensen N."/>
            <person name="Bonometti L."/>
            <person name="Westerberg I."/>
            <person name="Brannstrom I.O."/>
            <person name="Guillou S."/>
            <person name="Cros-Aarteil S."/>
            <person name="Calhoun S."/>
            <person name="Haridas S."/>
            <person name="Kuo A."/>
            <person name="Mondo S."/>
            <person name="Pangilinan J."/>
            <person name="Riley R."/>
            <person name="LaButti K."/>
            <person name="Andreopoulos B."/>
            <person name="Lipzen A."/>
            <person name="Chen C."/>
            <person name="Yan M."/>
            <person name="Daum C."/>
            <person name="Ng V."/>
            <person name="Clum A."/>
            <person name="Steindorff A."/>
            <person name="Ohm R.A."/>
            <person name="Martin F."/>
            <person name="Silar P."/>
            <person name="Natvig D.O."/>
            <person name="Lalanne C."/>
            <person name="Gautier V."/>
            <person name="Ament-Velasquez S.L."/>
            <person name="Kruys A."/>
            <person name="Hutchinson M.I."/>
            <person name="Powell A.J."/>
            <person name="Barry K."/>
            <person name="Miller A.N."/>
            <person name="Grigoriev I.V."/>
            <person name="Debuchy R."/>
            <person name="Gladieux P."/>
            <person name="Hiltunen Thoren M."/>
            <person name="Johannesson H."/>
        </authorList>
    </citation>
    <scope>NUCLEOTIDE SEQUENCE</scope>
    <source>
        <strain evidence="8">CBS 955.72</strain>
    </source>
</reference>
<evidence type="ECO:0000313" key="9">
    <source>
        <dbReference type="Proteomes" id="UP001275084"/>
    </source>
</evidence>
<reference evidence="8" key="2">
    <citation type="submission" date="2023-06" db="EMBL/GenBank/DDBJ databases">
        <authorList>
            <consortium name="Lawrence Berkeley National Laboratory"/>
            <person name="Haridas S."/>
            <person name="Hensen N."/>
            <person name="Bonometti L."/>
            <person name="Westerberg I."/>
            <person name="Brannstrom I.O."/>
            <person name="Guillou S."/>
            <person name="Cros-Aarteil S."/>
            <person name="Calhoun S."/>
            <person name="Kuo A."/>
            <person name="Mondo S."/>
            <person name="Pangilinan J."/>
            <person name="Riley R."/>
            <person name="Labutti K."/>
            <person name="Andreopoulos B."/>
            <person name="Lipzen A."/>
            <person name="Chen C."/>
            <person name="Yanf M."/>
            <person name="Daum C."/>
            <person name="Ng V."/>
            <person name="Clum A."/>
            <person name="Steindorff A."/>
            <person name="Ohm R."/>
            <person name="Martin F."/>
            <person name="Silar P."/>
            <person name="Natvig D."/>
            <person name="Lalanne C."/>
            <person name="Gautier V."/>
            <person name="Ament-Velasquez S.L."/>
            <person name="Kruys A."/>
            <person name="Hutchinson M.I."/>
            <person name="Powell A.J."/>
            <person name="Barry K."/>
            <person name="Miller A.N."/>
            <person name="Grigoriev I.V."/>
            <person name="Debuchy R."/>
            <person name="Gladieux P."/>
            <person name="Thoren M.H."/>
            <person name="Johannesson H."/>
        </authorList>
    </citation>
    <scope>NUCLEOTIDE SEQUENCE</scope>
    <source>
        <strain evidence="8">CBS 955.72</strain>
    </source>
</reference>
<dbReference type="InterPro" id="IPR050121">
    <property type="entry name" value="Cytochrome_P450_monoxygenase"/>
</dbReference>
<dbReference type="Pfam" id="PF00067">
    <property type="entry name" value="p450"/>
    <property type="match status" value="1"/>
</dbReference>
<dbReference type="AlphaFoldDB" id="A0AAJ0MH32"/>
<dbReference type="GO" id="GO:0016705">
    <property type="term" value="F:oxidoreductase activity, acting on paired donors, with incorporation or reduction of molecular oxygen"/>
    <property type="evidence" value="ECO:0007669"/>
    <property type="project" value="InterPro"/>
</dbReference>
<accession>A0AAJ0MH32</accession>
<dbReference type="SUPFAM" id="SSF48264">
    <property type="entry name" value="Cytochrome P450"/>
    <property type="match status" value="1"/>
</dbReference>
<dbReference type="Gene3D" id="1.10.630.10">
    <property type="entry name" value="Cytochrome P450"/>
    <property type="match status" value="1"/>
</dbReference>
<evidence type="ECO:0000313" key="8">
    <source>
        <dbReference type="EMBL" id="KAK3358820.1"/>
    </source>
</evidence>
<comment type="similarity">
    <text evidence="6">Belongs to the cytochrome P450 family.</text>
</comment>
<comment type="cofactor">
    <cofactor evidence="1 5">
        <name>heme</name>
        <dbReference type="ChEBI" id="CHEBI:30413"/>
    </cofactor>
</comment>
<keyword evidence="7" id="KW-1133">Transmembrane helix</keyword>
<dbReference type="CDD" id="cd11062">
    <property type="entry name" value="CYP58-like"/>
    <property type="match status" value="1"/>
</dbReference>
<dbReference type="InterPro" id="IPR017972">
    <property type="entry name" value="Cyt_P450_CS"/>
</dbReference>
<dbReference type="EMBL" id="JAUIQD010000002">
    <property type="protein sequence ID" value="KAK3358820.1"/>
    <property type="molecule type" value="Genomic_DNA"/>
</dbReference>
<evidence type="ECO:0000256" key="1">
    <source>
        <dbReference type="ARBA" id="ARBA00001971"/>
    </source>
</evidence>
<dbReference type="GO" id="GO:0020037">
    <property type="term" value="F:heme binding"/>
    <property type="evidence" value="ECO:0007669"/>
    <property type="project" value="InterPro"/>
</dbReference>
<evidence type="ECO:0000256" key="7">
    <source>
        <dbReference type="SAM" id="Phobius"/>
    </source>
</evidence>
<evidence type="ECO:0000256" key="5">
    <source>
        <dbReference type="PIRSR" id="PIRSR602401-1"/>
    </source>
</evidence>
<evidence type="ECO:0000256" key="3">
    <source>
        <dbReference type="ARBA" id="ARBA00022723"/>
    </source>
</evidence>
<name>A0AAJ0MH32_9PEZI</name>
<dbReference type="PRINTS" id="PR00463">
    <property type="entry name" value="EP450I"/>
</dbReference>
<protein>
    <submittedName>
        <fullName evidence="8">Cytochrome P450</fullName>
    </submittedName>
</protein>
<dbReference type="GO" id="GO:0005506">
    <property type="term" value="F:iron ion binding"/>
    <property type="evidence" value="ECO:0007669"/>
    <property type="project" value="InterPro"/>
</dbReference>
<keyword evidence="9" id="KW-1185">Reference proteome</keyword>
<keyword evidence="2 5" id="KW-0349">Heme</keyword>
<evidence type="ECO:0000256" key="6">
    <source>
        <dbReference type="RuleBase" id="RU000461"/>
    </source>
</evidence>
<dbReference type="GO" id="GO:0004497">
    <property type="term" value="F:monooxygenase activity"/>
    <property type="evidence" value="ECO:0007669"/>
    <property type="project" value="UniProtKB-KW"/>
</dbReference>
<dbReference type="InterPro" id="IPR036396">
    <property type="entry name" value="Cyt_P450_sf"/>
</dbReference>
<dbReference type="PANTHER" id="PTHR24305">
    <property type="entry name" value="CYTOCHROME P450"/>
    <property type="match status" value="1"/>
</dbReference>
<keyword evidence="7" id="KW-0472">Membrane</keyword>
<keyword evidence="7" id="KW-0812">Transmembrane</keyword>
<dbReference type="PRINTS" id="PR00385">
    <property type="entry name" value="P450"/>
</dbReference>
<dbReference type="InterPro" id="IPR002401">
    <property type="entry name" value="Cyt_P450_E_grp-I"/>
</dbReference>
<gene>
    <name evidence="8" type="ORF">B0T25DRAFT_471300</name>
</gene>
<dbReference type="InterPro" id="IPR001128">
    <property type="entry name" value="Cyt_P450"/>
</dbReference>
<proteinExistence type="inferred from homology"/>
<evidence type="ECO:0000256" key="2">
    <source>
        <dbReference type="ARBA" id="ARBA00022617"/>
    </source>
</evidence>
<keyword evidence="3 5" id="KW-0479">Metal-binding</keyword>
<dbReference type="PANTHER" id="PTHR24305:SF152">
    <property type="entry name" value="P450, PUTATIVE (EUROFUNG)-RELATED"/>
    <property type="match status" value="1"/>
</dbReference>
<dbReference type="PROSITE" id="PS00086">
    <property type="entry name" value="CYTOCHROME_P450"/>
    <property type="match status" value="1"/>
</dbReference>
<evidence type="ECO:0000256" key="4">
    <source>
        <dbReference type="ARBA" id="ARBA00023004"/>
    </source>
</evidence>
<organism evidence="8 9">
    <name type="scientific">Lasiosphaeria hispida</name>
    <dbReference type="NCBI Taxonomy" id="260671"/>
    <lineage>
        <taxon>Eukaryota</taxon>
        <taxon>Fungi</taxon>
        <taxon>Dikarya</taxon>
        <taxon>Ascomycota</taxon>
        <taxon>Pezizomycotina</taxon>
        <taxon>Sordariomycetes</taxon>
        <taxon>Sordariomycetidae</taxon>
        <taxon>Sordariales</taxon>
        <taxon>Lasiosphaeriaceae</taxon>
        <taxon>Lasiosphaeria</taxon>
    </lineage>
</organism>
<comment type="caution">
    <text evidence="8">The sequence shown here is derived from an EMBL/GenBank/DDBJ whole genome shotgun (WGS) entry which is preliminary data.</text>
</comment>
<sequence>MATVHAAVYAAQALLVWFVSTIVYRRFFHPLSGIPGPFLSSVTRLYIWYWNVPKDGQFYRKIEELHARYGPVVRIAPNEIHLADPDNYDKIYSVGGRYYKDPVFYEVLNVPATFTAISNEEHRRRRAPLNHFFSRRAVLELEDIVQEKARKLCRRVRNDLDAGKPADLRSGLRAVSIDVLTEYAFADCWNHLDEPDFNEWFSEAVRDTGVMWWTFQQFTFLIKPMAFMPEDFARKMSPAMNGWMDCIVRTREYVSGVQKNFVAGIKPRRRTIFHELLDPSTLDEETPIPPTLESLSGEALSFCTAAADTTGNALEMSAYCVVRNPHIYKTLTEELRQAFPDPSKELDYVTLEKLPYLTAVIKEGQRLSYGVISRLPRVTPEGGASFNGHFVPEGTTVSMSSWMMHRDPEAFPDPDTFDPTRWTDPNTVRSREKCLVTFSRGSRACIGQNLALVELYVTLGTLFRGFGNLKALDIGPEDMTYVDYFSAFHPKGSRGFSVVAKDE</sequence>
<feature type="transmembrane region" description="Helical" evidence="7">
    <location>
        <begin position="6"/>
        <end position="24"/>
    </location>
</feature>
<feature type="binding site" description="axial binding residue" evidence="5">
    <location>
        <position position="445"/>
    </location>
    <ligand>
        <name>heme</name>
        <dbReference type="ChEBI" id="CHEBI:30413"/>
    </ligand>
    <ligandPart>
        <name>Fe</name>
        <dbReference type="ChEBI" id="CHEBI:18248"/>
    </ligandPart>
</feature>
<keyword evidence="6" id="KW-0560">Oxidoreductase</keyword>
<dbReference type="Proteomes" id="UP001275084">
    <property type="component" value="Unassembled WGS sequence"/>
</dbReference>
<keyword evidence="4 5" id="KW-0408">Iron</keyword>
<keyword evidence="6" id="KW-0503">Monooxygenase</keyword>